<name>A0AAE1I5Y2_9NEOP</name>
<feature type="domain" description="SWIM-type" evidence="2">
    <location>
        <begin position="108"/>
        <end position="144"/>
    </location>
</feature>
<evidence type="ECO:0000256" key="1">
    <source>
        <dbReference type="PROSITE-ProRule" id="PRU00325"/>
    </source>
</evidence>
<dbReference type="PROSITE" id="PS50966">
    <property type="entry name" value="ZF_SWIM"/>
    <property type="match status" value="1"/>
</dbReference>
<dbReference type="InterPro" id="IPR011604">
    <property type="entry name" value="PDDEXK-like_dom_sf"/>
</dbReference>
<dbReference type="Pfam" id="PF09588">
    <property type="entry name" value="YqaJ"/>
    <property type="match status" value="1"/>
</dbReference>
<reference evidence="3" key="2">
    <citation type="journal article" date="2023" name="BMC Genomics">
        <title>Pest status, molecular evolution, and epigenetic factors derived from the genome assembly of Frankliniella fusca, a thysanopteran phytovirus vector.</title>
        <authorList>
            <person name="Catto M.A."/>
            <person name="Labadie P.E."/>
            <person name="Jacobson A.L."/>
            <person name="Kennedy G.G."/>
            <person name="Srinivasan R."/>
            <person name="Hunt B.G."/>
        </authorList>
    </citation>
    <scope>NUCLEOTIDE SEQUENCE</scope>
    <source>
        <strain evidence="3">PL_HMW_Pooled</strain>
    </source>
</reference>
<keyword evidence="4" id="KW-1185">Reference proteome</keyword>
<protein>
    <recommendedName>
        <fullName evidence="2">SWIM-type domain-containing protein</fullName>
    </recommendedName>
</protein>
<dbReference type="GO" id="GO:0008270">
    <property type="term" value="F:zinc ion binding"/>
    <property type="evidence" value="ECO:0007669"/>
    <property type="project" value="UniProtKB-KW"/>
</dbReference>
<keyword evidence="1" id="KW-0862">Zinc</keyword>
<reference evidence="3" key="1">
    <citation type="submission" date="2021-07" db="EMBL/GenBank/DDBJ databases">
        <authorList>
            <person name="Catto M.A."/>
            <person name="Jacobson A."/>
            <person name="Kennedy G."/>
            <person name="Labadie P."/>
            <person name="Hunt B.G."/>
            <person name="Srinivasan R."/>
        </authorList>
    </citation>
    <scope>NUCLEOTIDE SEQUENCE</scope>
    <source>
        <strain evidence="3">PL_HMW_Pooled</strain>
        <tissue evidence="3">Head</tissue>
    </source>
</reference>
<dbReference type="CDD" id="cd22343">
    <property type="entry name" value="PDDEXK_lambda_exonuclease-like"/>
    <property type="match status" value="1"/>
</dbReference>
<evidence type="ECO:0000313" key="3">
    <source>
        <dbReference type="EMBL" id="KAK3932934.1"/>
    </source>
</evidence>
<dbReference type="GO" id="GO:0006281">
    <property type="term" value="P:DNA repair"/>
    <property type="evidence" value="ECO:0007669"/>
    <property type="project" value="UniProtKB-ARBA"/>
</dbReference>
<dbReference type="Proteomes" id="UP001219518">
    <property type="component" value="Unassembled WGS sequence"/>
</dbReference>
<dbReference type="PANTHER" id="PTHR46609:SF8">
    <property type="entry name" value="YQAJ VIRAL RECOMBINASE DOMAIN-CONTAINING PROTEIN"/>
    <property type="match status" value="1"/>
</dbReference>
<dbReference type="InterPro" id="IPR019080">
    <property type="entry name" value="YqaJ_viral_recombinase"/>
</dbReference>
<sequence>MTIFEASGERRALWRPVAEALESRYIRRDAWASVGPWDKMSKLLSILDIAKAAVGFSRPLKEGEEYYERGMLLVVGIKAKTDEKLTIQALAAKTSGVMDKPHEIEVVLNLGMEAGDRVEKLQCSCKAGQSEKCKHVIATLIHLNRTDEEDVEDLTCTDLEQQWGVLKPQHVQNFKPRRTQDLCHVAERKTPFVQSVPPVTPEMRAKWENILIPAPLSELSIFESGLRINYSAPVNELDKASRRCENELTVKNILSLQTWLVIGHLRKLSENLLQQCEPEIQQFYKERVEASFEKCLQIAEMTAGQAKNDEWLAQREVRVTGSICYSLKTYIHNKNPNWDNKYLELYHSNPHGPDIEHGNQYEDLARDAYVKETGSCVAETGLLVRSELPWLGFSPDGVVLSENRVPLKLLEIKCPKAGKTMSSSLFAEMNALQVLDKNGNMKVKHRYHGQVQLGLLLLGLEVCDFINYSSLKNDYLPITVKFNAKFAKELGTDICKAYFKHMLPRMYANSLISKETISEDEAVYSDN</sequence>
<evidence type="ECO:0000313" key="4">
    <source>
        <dbReference type="Proteomes" id="UP001219518"/>
    </source>
</evidence>
<dbReference type="PANTHER" id="PTHR46609">
    <property type="entry name" value="EXONUCLEASE, PHAGE-TYPE/RECB, C-TERMINAL DOMAIN-CONTAINING PROTEIN"/>
    <property type="match status" value="1"/>
</dbReference>
<keyword evidence="1" id="KW-0863">Zinc-finger</keyword>
<dbReference type="InterPro" id="IPR011335">
    <property type="entry name" value="Restrct_endonuc-II-like"/>
</dbReference>
<dbReference type="InterPro" id="IPR051703">
    <property type="entry name" value="NF-kappa-B_Signaling_Reg"/>
</dbReference>
<dbReference type="Gene3D" id="3.90.320.10">
    <property type="match status" value="1"/>
</dbReference>
<proteinExistence type="predicted"/>
<dbReference type="AlphaFoldDB" id="A0AAE1I5Y2"/>
<comment type="caution">
    <text evidence="3">The sequence shown here is derived from an EMBL/GenBank/DDBJ whole genome shotgun (WGS) entry which is preliminary data.</text>
</comment>
<organism evidence="3 4">
    <name type="scientific">Frankliniella fusca</name>
    <dbReference type="NCBI Taxonomy" id="407009"/>
    <lineage>
        <taxon>Eukaryota</taxon>
        <taxon>Metazoa</taxon>
        <taxon>Ecdysozoa</taxon>
        <taxon>Arthropoda</taxon>
        <taxon>Hexapoda</taxon>
        <taxon>Insecta</taxon>
        <taxon>Pterygota</taxon>
        <taxon>Neoptera</taxon>
        <taxon>Paraneoptera</taxon>
        <taxon>Thysanoptera</taxon>
        <taxon>Terebrantia</taxon>
        <taxon>Thripoidea</taxon>
        <taxon>Thripidae</taxon>
        <taxon>Frankliniella</taxon>
    </lineage>
</organism>
<keyword evidence="1" id="KW-0479">Metal-binding</keyword>
<dbReference type="InterPro" id="IPR007527">
    <property type="entry name" value="Znf_SWIM"/>
</dbReference>
<accession>A0AAE1I5Y2</accession>
<dbReference type="Pfam" id="PF04434">
    <property type="entry name" value="SWIM"/>
    <property type="match status" value="1"/>
</dbReference>
<gene>
    <name evidence="3" type="ORF">KUF71_016400</name>
</gene>
<evidence type="ECO:0000259" key="2">
    <source>
        <dbReference type="PROSITE" id="PS50966"/>
    </source>
</evidence>
<dbReference type="EMBL" id="JAHWGI010001441">
    <property type="protein sequence ID" value="KAK3932934.1"/>
    <property type="molecule type" value="Genomic_DNA"/>
</dbReference>
<dbReference type="SUPFAM" id="SSF52980">
    <property type="entry name" value="Restriction endonuclease-like"/>
    <property type="match status" value="1"/>
</dbReference>